<sequence>MQSGNLDVQIFPDRLGRSPILYRGRIGSVVAQVSIRATPLYLCKLGKNRLVGDEITSDPFFVLSLRLPNNYICDIALLIPSTNAIVNVGSPRSAPAFTSFSVHRSKTDEAIPPRQPLSPHGYPALAALAPSLSSRMYELRMCVFAGNAAVEGRDLGIVKEGAGMGMGLSSRMEMRTERALGVPPGSNTRAMSAPTLRAPTLSRPDRSSPSQASLHPTNTADGAARQTQACERREVGSEDEDDGVARGTDLSGGFIQDAYYRRLAHLPPLRPRRIPAEAACLPRLVSGARVDAALSHASPPSPPPPSTAPSPRTHSHTNDTSVHMLRGRRRRRGSLRPRLRSERRQRWDAARSGRNDGWVEEEYTAFPLLVWILITLRFCFVFQASVTRRRQLGRGGGTGCADGMKMGKRGKVEGRSGAEIVDKGRAELETSIARMMTAALPRSLSTAVLSGAFISPVNVGLKETSGRGCVTDVAQVCGTVEDGASSRRMPDALHSWCQDGGEGSFFFAYRDLRATHPTCPCLRWLLWTSGSRSAMARRLVGVCFSRTLRWMETGARRDFPPSSPSVARGCASGDSRFRVLEQAGHRSCLVLVISVLIIYFDADEVVREEWARVEGRNEKSRSGMTVYEAEPDGDGGKGGEGGVARKTGGR</sequence>
<dbReference type="AlphaFoldDB" id="A0AAV9ZFY7"/>
<comment type="caution">
    <text evidence="2">The sequence shown here is derived from an EMBL/GenBank/DDBJ whole genome shotgun (WGS) entry which is preliminary data.</text>
</comment>
<evidence type="ECO:0000313" key="2">
    <source>
        <dbReference type="EMBL" id="KAK6980941.1"/>
    </source>
</evidence>
<feature type="region of interest" description="Disordered" evidence="1">
    <location>
        <begin position="614"/>
        <end position="650"/>
    </location>
</feature>
<accession>A0AAV9ZFY7</accession>
<keyword evidence="3" id="KW-1185">Reference proteome</keyword>
<reference evidence="2 3" key="1">
    <citation type="journal article" date="2024" name="J Genomics">
        <title>Draft genome sequencing and assembly of Favolaschia claudopus CIRM-BRFM 2984 isolated from oak limbs.</title>
        <authorList>
            <person name="Navarro D."/>
            <person name="Drula E."/>
            <person name="Chaduli D."/>
            <person name="Cazenave R."/>
            <person name="Ahrendt S."/>
            <person name="Wang J."/>
            <person name="Lipzen A."/>
            <person name="Daum C."/>
            <person name="Barry K."/>
            <person name="Grigoriev I.V."/>
            <person name="Favel A."/>
            <person name="Rosso M.N."/>
            <person name="Martin F."/>
        </authorList>
    </citation>
    <scope>NUCLEOTIDE SEQUENCE [LARGE SCALE GENOMIC DNA]</scope>
    <source>
        <strain evidence="2 3">CIRM-BRFM 2984</strain>
    </source>
</reference>
<feature type="region of interest" description="Disordered" evidence="1">
    <location>
        <begin position="294"/>
        <end position="351"/>
    </location>
</feature>
<evidence type="ECO:0000313" key="3">
    <source>
        <dbReference type="Proteomes" id="UP001362999"/>
    </source>
</evidence>
<protein>
    <submittedName>
        <fullName evidence="2">Uncharacterized protein</fullName>
    </submittedName>
</protein>
<feature type="region of interest" description="Disordered" evidence="1">
    <location>
        <begin position="180"/>
        <end position="251"/>
    </location>
</feature>
<name>A0AAV9ZFY7_9AGAR</name>
<feature type="compositionally biased region" description="Pro residues" evidence="1">
    <location>
        <begin position="299"/>
        <end position="308"/>
    </location>
</feature>
<dbReference type="Proteomes" id="UP001362999">
    <property type="component" value="Unassembled WGS sequence"/>
</dbReference>
<feature type="compositionally biased region" description="Polar residues" evidence="1">
    <location>
        <begin position="207"/>
        <end position="229"/>
    </location>
</feature>
<feature type="compositionally biased region" description="Basic and acidic residues" evidence="1">
    <location>
        <begin position="339"/>
        <end position="351"/>
    </location>
</feature>
<feature type="compositionally biased region" description="Basic residues" evidence="1">
    <location>
        <begin position="325"/>
        <end position="338"/>
    </location>
</feature>
<evidence type="ECO:0000256" key="1">
    <source>
        <dbReference type="SAM" id="MobiDB-lite"/>
    </source>
</evidence>
<dbReference type="EMBL" id="JAWWNJ010000155">
    <property type="protein sequence ID" value="KAK6980941.1"/>
    <property type="molecule type" value="Genomic_DNA"/>
</dbReference>
<proteinExistence type="predicted"/>
<gene>
    <name evidence="2" type="ORF">R3P38DRAFT_3376551</name>
</gene>
<organism evidence="2 3">
    <name type="scientific">Favolaschia claudopus</name>
    <dbReference type="NCBI Taxonomy" id="2862362"/>
    <lineage>
        <taxon>Eukaryota</taxon>
        <taxon>Fungi</taxon>
        <taxon>Dikarya</taxon>
        <taxon>Basidiomycota</taxon>
        <taxon>Agaricomycotina</taxon>
        <taxon>Agaricomycetes</taxon>
        <taxon>Agaricomycetidae</taxon>
        <taxon>Agaricales</taxon>
        <taxon>Marasmiineae</taxon>
        <taxon>Mycenaceae</taxon>
        <taxon>Favolaschia</taxon>
    </lineage>
</organism>